<evidence type="ECO:0000256" key="3">
    <source>
        <dbReference type="ARBA" id="ARBA00022448"/>
    </source>
</evidence>
<dbReference type="Pfam" id="PF13416">
    <property type="entry name" value="SBP_bac_8"/>
    <property type="match status" value="1"/>
</dbReference>
<accession>A0AAI9IIM8</accession>
<evidence type="ECO:0000256" key="6">
    <source>
        <dbReference type="SAM" id="SignalP"/>
    </source>
</evidence>
<dbReference type="AlphaFoldDB" id="A0AAI9IIM8"/>
<dbReference type="RefSeq" id="WP_006461254.1">
    <property type="nucleotide sequence ID" value="NZ_AEEC02000001.1"/>
</dbReference>
<evidence type="ECO:0000313" key="7">
    <source>
        <dbReference type="EMBL" id="EOA06775.1"/>
    </source>
</evidence>
<dbReference type="SUPFAM" id="SSF53850">
    <property type="entry name" value="Periplasmic binding protein-like II"/>
    <property type="match status" value="1"/>
</dbReference>
<comment type="subcellular location">
    <subcellularLocation>
        <location evidence="1">Periplasm</location>
    </subcellularLocation>
</comment>
<dbReference type="InterPro" id="IPR006311">
    <property type="entry name" value="TAT_signal"/>
</dbReference>
<evidence type="ECO:0000256" key="5">
    <source>
        <dbReference type="ARBA" id="ARBA00022764"/>
    </source>
</evidence>
<dbReference type="Proteomes" id="UP000006772">
    <property type="component" value="Unassembled WGS sequence"/>
</dbReference>
<evidence type="ECO:0000256" key="1">
    <source>
        <dbReference type="ARBA" id="ARBA00004418"/>
    </source>
</evidence>
<dbReference type="GO" id="GO:0030975">
    <property type="term" value="F:thiamine binding"/>
    <property type="evidence" value="ECO:0007669"/>
    <property type="project" value="TreeGrafter"/>
</dbReference>
<dbReference type="GO" id="GO:0015888">
    <property type="term" value="P:thiamine transport"/>
    <property type="evidence" value="ECO:0007669"/>
    <property type="project" value="TreeGrafter"/>
</dbReference>
<comment type="caution">
    <text evidence="7">The sequence shown here is derived from an EMBL/GenBank/DDBJ whole genome shotgun (WGS) entry which is preliminary data.</text>
</comment>
<dbReference type="EMBL" id="AEEC02000001">
    <property type="protein sequence ID" value="EOA06775.1"/>
    <property type="molecule type" value="Genomic_DNA"/>
</dbReference>
<evidence type="ECO:0000256" key="4">
    <source>
        <dbReference type="ARBA" id="ARBA00022729"/>
    </source>
</evidence>
<keyword evidence="3" id="KW-0813">Transport</keyword>
<dbReference type="PANTHER" id="PTHR30006">
    <property type="entry name" value="THIAMINE-BINDING PERIPLASMIC PROTEIN-RELATED"/>
    <property type="match status" value="1"/>
</dbReference>
<dbReference type="CDD" id="cd13589">
    <property type="entry name" value="PBP2_polyamine_RpCGA009"/>
    <property type="match status" value="1"/>
</dbReference>
<dbReference type="PANTHER" id="PTHR30006:SF3">
    <property type="entry name" value="THIAMINE-BINDING PERIPLASMIC PROTEIN"/>
    <property type="match status" value="1"/>
</dbReference>
<sequence length="352" mass="38779">MKQPVNNKRRGVLKAAGGTALAVAAPMVIAQNKTLVVSDPGGPYTTAYRKAFYDPFEKETGVKIVNVARESQPVAQFTAMVKARNFVWDVTTLTLQQDIPILEEGGLLEPLGLVPTDFKNMLAGTVTPNFLGVDVYATILAYRTDKYANNGPKTWADFWNVEKFPGRRSLRRNAIDTLEQALMADGVSPDKLYPLDLDRAFKSLDRIKKHVAVWWTSGAQSMQLIQSGEVDMISIWNARAQTAIEGGAPVAINWNQGLYSVEGWGVPKGTPKAAIARDFVKFCADAKLQSAFTDTLAYGPTALEAYKDIPPKRAAILPTSPENIGQMRPPNGPWWHKNRLAVSDRFNAWLLS</sequence>
<dbReference type="Gene3D" id="3.40.190.10">
    <property type="entry name" value="Periplasmic binding protein-like II"/>
    <property type="match status" value="2"/>
</dbReference>
<name>A0AAI9IIM8_9BURK</name>
<comment type="similarity">
    <text evidence="2">Belongs to the bacterial solute-binding protein 1 family.</text>
</comment>
<keyword evidence="5" id="KW-0574">Periplasm</keyword>
<dbReference type="GO" id="GO:0030976">
    <property type="term" value="F:thiamine pyrophosphate binding"/>
    <property type="evidence" value="ECO:0007669"/>
    <property type="project" value="TreeGrafter"/>
</dbReference>
<proteinExistence type="inferred from homology"/>
<organism evidence="7 8">
    <name type="scientific">Herbaspirillum frisingense GSF30</name>
    <dbReference type="NCBI Taxonomy" id="864073"/>
    <lineage>
        <taxon>Bacteria</taxon>
        <taxon>Pseudomonadati</taxon>
        <taxon>Pseudomonadota</taxon>
        <taxon>Betaproteobacteria</taxon>
        <taxon>Burkholderiales</taxon>
        <taxon>Oxalobacteraceae</taxon>
        <taxon>Herbaspirillum</taxon>
    </lineage>
</organism>
<gene>
    <name evidence="7" type="ORF">HFRIS_000640</name>
</gene>
<dbReference type="InterPro" id="IPR006059">
    <property type="entry name" value="SBP"/>
</dbReference>
<keyword evidence="4 6" id="KW-0732">Signal</keyword>
<reference evidence="7 8" key="1">
    <citation type="journal article" date="2013" name="Front. Microbiol.">
        <title>The genome of the endophytic bacterium H. frisingense GSF30(T) identifies diverse strategies in the Herbaspirillum genus to interact with plants.</title>
        <authorList>
            <person name="Straub D."/>
            <person name="Rothballer M."/>
            <person name="Hartmann A."/>
            <person name="Ludewig U."/>
        </authorList>
    </citation>
    <scope>NUCLEOTIDE SEQUENCE [LARGE SCALE GENOMIC DNA]</scope>
    <source>
        <strain evidence="7 8">GSF30</strain>
    </source>
</reference>
<protein>
    <submittedName>
        <fullName evidence="7">Extracellular solute-binding protein</fullName>
    </submittedName>
</protein>
<evidence type="ECO:0000313" key="8">
    <source>
        <dbReference type="Proteomes" id="UP000006772"/>
    </source>
</evidence>
<feature type="chain" id="PRO_5042480151" evidence="6">
    <location>
        <begin position="31"/>
        <end position="352"/>
    </location>
</feature>
<feature type="signal peptide" evidence="6">
    <location>
        <begin position="1"/>
        <end position="30"/>
    </location>
</feature>
<dbReference type="GO" id="GO:0030288">
    <property type="term" value="C:outer membrane-bounded periplasmic space"/>
    <property type="evidence" value="ECO:0007669"/>
    <property type="project" value="TreeGrafter"/>
</dbReference>
<dbReference type="PROSITE" id="PS51318">
    <property type="entry name" value="TAT"/>
    <property type="match status" value="1"/>
</dbReference>
<evidence type="ECO:0000256" key="2">
    <source>
        <dbReference type="ARBA" id="ARBA00008520"/>
    </source>
</evidence>